<dbReference type="CDD" id="cd00060">
    <property type="entry name" value="FHA"/>
    <property type="match status" value="1"/>
</dbReference>
<dbReference type="InterPro" id="IPR008984">
    <property type="entry name" value="SMAD_FHA_dom_sf"/>
</dbReference>
<evidence type="ECO:0000259" key="2">
    <source>
        <dbReference type="PROSITE" id="PS50006"/>
    </source>
</evidence>
<dbReference type="InterPro" id="IPR050923">
    <property type="entry name" value="Cell_Proc_Reg/RNA_Proc"/>
</dbReference>
<dbReference type="InterPro" id="IPR045962">
    <property type="entry name" value="DUF6382"/>
</dbReference>
<feature type="domain" description="FHA" evidence="2">
    <location>
        <begin position="297"/>
        <end position="347"/>
    </location>
</feature>
<evidence type="ECO:0000313" key="4">
    <source>
        <dbReference type="Proteomes" id="UP001652442"/>
    </source>
</evidence>
<keyword evidence="4" id="KW-1185">Reference proteome</keyword>
<dbReference type="PANTHER" id="PTHR23308">
    <property type="entry name" value="NUCLEAR INHIBITOR OF PROTEIN PHOSPHATASE-1"/>
    <property type="match status" value="1"/>
</dbReference>
<dbReference type="Pfam" id="PF00498">
    <property type="entry name" value="FHA"/>
    <property type="match status" value="1"/>
</dbReference>
<sequence length="371" mass="43071">MRIEYKKNLNESFMILKDAEYSYENYELLMLLNNRIPGCLEVQIIISDGKIEYWYEITGMSSLDTLSELHNNIEASCIRRVIEDLYDTNQNLREYLLDGMNICYLPEMIYLDRSTGRYRFCYLPGGHKNGDLRLQGLMEYILTKIDHTDREAVRMGYDLYEKSTQECCSVRELLHCVNLPQKKEAVKTDIQTDIEEKKENMQREVNSRHEEKHGGRKVISELKKHLFGGGERKADKSGKTVYGEVLRQLAETDYVAEEYQTETPTVLLNLEKQLVISSLIYSGNGHEKDFLLEEEVFLIGKDPKKVQGVIGSASISRVHARIIRKNGDYYIEDLNSTNGTFVNGQELAYRQAIVLEKNDRILFADEEYIFC</sequence>
<evidence type="ECO:0000313" key="3">
    <source>
        <dbReference type="EMBL" id="MCU6761901.1"/>
    </source>
</evidence>
<organism evidence="3 4">
    <name type="scientific">Brotonthovivens ammoniilytica</name>
    <dbReference type="NCBI Taxonomy" id="2981725"/>
    <lineage>
        <taxon>Bacteria</taxon>
        <taxon>Bacillati</taxon>
        <taxon>Bacillota</taxon>
        <taxon>Clostridia</taxon>
        <taxon>Lachnospirales</taxon>
        <taxon>Lachnospiraceae</taxon>
        <taxon>Brotonthovivens</taxon>
    </lineage>
</organism>
<protein>
    <submittedName>
        <fullName evidence="3">FHA domain-containing protein</fullName>
    </submittedName>
</protein>
<dbReference type="PROSITE" id="PS50006">
    <property type="entry name" value="FHA_DOMAIN"/>
    <property type="match status" value="1"/>
</dbReference>
<dbReference type="InterPro" id="IPR000253">
    <property type="entry name" value="FHA_dom"/>
</dbReference>
<dbReference type="Gene3D" id="2.60.200.20">
    <property type="match status" value="1"/>
</dbReference>
<proteinExistence type="predicted"/>
<dbReference type="RefSeq" id="WP_262590814.1">
    <property type="nucleotide sequence ID" value="NZ_JAOQJQ010000002.1"/>
</dbReference>
<gene>
    <name evidence="3" type="ORF">OCV88_06040</name>
</gene>
<name>A0ABT2TIC2_9FIRM</name>
<feature type="region of interest" description="Disordered" evidence="1">
    <location>
        <begin position="197"/>
        <end position="216"/>
    </location>
</feature>
<accession>A0ABT2TIC2</accession>
<dbReference type="Proteomes" id="UP001652442">
    <property type="component" value="Unassembled WGS sequence"/>
</dbReference>
<dbReference type="SMART" id="SM00240">
    <property type="entry name" value="FHA"/>
    <property type="match status" value="1"/>
</dbReference>
<dbReference type="SUPFAM" id="SSF49879">
    <property type="entry name" value="SMAD/FHA domain"/>
    <property type="match status" value="1"/>
</dbReference>
<dbReference type="Pfam" id="PF19909">
    <property type="entry name" value="DUF6382"/>
    <property type="match status" value="1"/>
</dbReference>
<dbReference type="EMBL" id="JAOQJQ010000002">
    <property type="protein sequence ID" value="MCU6761901.1"/>
    <property type="molecule type" value="Genomic_DNA"/>
</dbReference>
<reference evidence="3 4" key="1">
    <citation type="journal article" date="2021" name="ISME Commun">
        <title>Automated analysis of genomic sequences facilitates high-throughput and comprehensive description of bacteria.</title>
        <authorList>
            <person name="Hitch T.C.A."/>
        </authorList>
    </citation>
    <scope>NUCLEOTIDE SEQUENCE [LARGE SCALE GENOMIC DNA]</scope>
    <source>
        <strain evidence="3 4">Sanger_109</strain>
    </source>
</reference>
<comment type="caution">
    <text evidence="3">The sequence shown here is derived from an EMBL/GenBank/DDBJ whole genome shotgun (WGS) entry which is preliminary data.</text>
</comment>
<evidence type="ECO:0000256" key="1">
    <source>
        <dbReference type="SAM" id="MobiDB-lite"/>
    </source>
</evidence>